<proteinExistence type="predicted"/>
<feature type="region of interest" description="Disordered" evidence="10">
    <location>
        <begin position="90"/>
        <end position="110"/>
    </location>
</feature>
<keyword evidence="9 11" id="KW-0472">Membrane</keyword>
<keyword evidence="15" id="KW-1185">Reference proteome</keyword>
<evidence type="ECO:0000256" key="5">
    <source>
        <dbReference type="ARBA" id="ARBA00022737"/>
    </source>
</evidence>
<feature type="region of interest" description="Disordered" evidence="10">
    <location>
        <begin position="903"/>
        <end position="990"/>
    </location>
</feature>
<evidence type="ECO:0000313" key="14">
    <source>
        <dbReference type="EMBL" id="KAK4538641.1"/>
    </source>
</evidence>
<feature type="region of interest" description="Disordered" evidence="10">
    <location>
        <begin position="15"/>
        <end position="38"/>
    </location>
</feature>
<dbReference type="Pfam" id="PF00664">
    <property type="entry name" value="ABC_membrane"/>
    <property type="match status" value="2"/>
</dbReference>
<name>A0AAV9J2N1_CYACA</name>
<evidence type="ECO:0000256" key="6">
    <source>
        <dbReference type="ARBA" id="ARBA00022741"/>
    </source>
</evidence>
<feature type="domain" description="ABC transporter" evidence="12">
    <location>
        <begin position="642"/>
        <end position="882"/>
    </location>
</feature>
<dbReference type="PANTHER" id="PTHR24223:SF443">
    <property type="entry name" value="MULTIDRUG-RESISTANCE LIKE PROTEIN 1, ISOFORM I"/>
    <property type="match status" value="1"/>
</dbReference>
<feature type="compositionally biased region" description="Basic residues" evidence="10">
    <location>
        <begin position="979"/>
        <end position="988"/>
    </location>
</feature>
<evidence type="ECO:0000256" key="11">
    <source>
        <dbReference type="SAM" id="Phobius"/>
    </source>
</evidence>
<dbReference type="CDD" id="cd18579">
    <property type="entry name" value="ABC_6TM_ABCC_D1"/>
    <property type="match status" value="1"/>
</dbReference>
<feature type="domain" description="ABC transmembrane type-1" evidence="13">
    <location>
        <begin position="1016"/>
        <end position="1293"/>
    </location>
</feature>
<accession>A0AAV9J2N1</accession>
<dbReference type="InterPro" id="IPR011527">
    <property type="entry name" value="ABC1_TM_dom"/>
</dbReference>
<dbReference type="InterPro" id="IPR036640">
    <property type="entry name" value="ABC1_TM_sf"/>
</dbReference>
<dbReference type="InterPro" id="IPR044746">
    <property type="entry name" value="ABCC_6TM_D1"/>
</dbReference>
<evidence type="ECO:0000256" key="3">
    <source>
        <dbReference type="ARBA" id="ARBA00022448"/>
    </source>
</evidence>
<dbReference type="GO" id="GO:0005524">
    <property type="term" value="F:ATP binding"/>
    <property type="evidence" value="ECO:0007669"/>
    <property type="project" value="UniProtKB-KW"/>
</dbReference>
<sequence length="1568" mass="172411">MESDAGRRITLREQLYVDDSDDRSSTTSATGRTSRAETDLERYSVSLLRASSTHTSLDGDFGEDHDFQSSFWRLSQRALNSQFSFTDDRASRATRDRAAGDVSGGEALRSPSPERLRRRRWWQLTPNPNQASWVSRLLFLWAWPLLWAGRQASAGPEVLPPLPRSDQCRVQRKQFLAAWDAECWRAARTGRRPSLLRAVWRLQKWSVLVAGASAILAAAAVAGAPMVLYVYVRWYEQAARSTSPSLALGWVYGAVFWVMMVIGGGIFQTHHFHLMFRVGMNVRTQVVSAIQEHIFKLPLQHLTEGTATYVTTTLMCDAQRLADTIPLLHSSWVSFALTGTAIGLLLYLLGSSALVGVAVFVVFAPVQALVARAEVGARHERVRLTNERVRLTNELLEGMRTVKQFAWEEAFRKRIDNVRQQELHHLHKSTLFNMLGTWLLIGSPSAASGATFLVYSARNGELSPARVFAALAYLFILRMPLLMLPMVYAAIIHLRRSGARIAAFLLLPTLRQHQRDDEHQRRGRPSTQRDASTVLAIRSGYFTWPDTEADALDETKLPPPEPALLIGSWPAGAEALSSRYHNGLEEQPHEASTSAASNISAEGTRLAAKLLGHVEPAPQRRAGRRRRLVKQWGGYSDVIAPARPTDIPRKAPLWREPSGATKISPPPHASAAPPFSLHDINLVARTGELVVLAGAPGAGCSTLLHAILGEVEKTSGLLRRPTAISCALQMPLILRASVRANIRFGSRFDAVRLKRTIDAVSLRADLNAMRHGSETVLYEPGTQLTAEQAQRLGMARALYATAELYLFDEPLSEVSPALAGHIYKRSLLRMLSGKTRIIATLHPDVLAAADRIYVLHDGRIVESGTFTELLQLRGVLWALQQRAGGVQAAGPDEVLAVPVTPTTATDDVVEETPSPAKTATTPTTATHLSAERPPPSLDPDVPFESATGTDGVAAPETSSATAVPQSLAAPTTPSARPGSTRRRRRGHHPLALLNTASPARFVLRTLLLVASIWIPTGASFAGVVWLQKWTQSYFEHPARTATRQRAFWQGGFLGLSIGAFGCYLLHALLSPPIFVQASRAIHAQMLDGVLRAPYAWYLRVLKSRVLSCFARDLDVVESMLPQSMELLAWAVGCYVAFLVLVTVFSPPLIGIAVAVLALALFSNELHRRAARNLQQLRAWDSIPMASHWREVVTGMSTIRAFQAGRRFRRKLELMVDEANRTYAAVRVADRWLQLMLETSNALLVMSTAWYGLGGLTRSRIAISVSEVACVLFLGLLGGWLFNWGARMTAETSTHLFALRRCLAVMALRPEDEMEASLRPAHTSLGASTEPDWPSAGAIQVQDLHAVHPAGVGQLRGVSLCIEAGMRVGVVPRGSRAGHSLLPLVLFRFVQPSHGSVLIDKRDIASVPARWLRPRLGYLPAAPKLFSGSWRFNLDPLGQFSDAQLWSVLHDCALDECVRSRPGALDAPVDAAELDNWRDVHLHLVSVARVKLHAVSVLVLENVTEQLRDPAAQQLLHRVIERNFGTATQLHLARSVAACAQVEVVLEMEDGEVVAESAPLEWLDEDERA</sequence>
<evidence type="ECO:0000259" key="12">
    <source>
        <dbReference type="PROSITE" id="PS50893"/>
    </source>
</evidence>
<dbReference type="InterPro" id="IPR003439">
    <property type="entry name" value="ABC_transporter-like_ATP-bd"/>
</dbReference>
<dbReference type="InterPro" id="IPR027417">
    <property type="entry name" value="P-loop_NTPase"/>
</dbReference>
<gene>
    <name evidence="14" type="ORF">CDCA_CDCA19G4666</name>
</gene>
<reference evidence="14 15" key="1">
    <citation type="submission" date="2022-07" db="EMBL/GenBank/DDBJ databases">
        <title>Genome-wide signatures of adaptation to extreme environments.</title>
        <authorList>
            <person name="Cho C.H."/>
            <person name="Yoon H.S."/>
        </authorList>
    </citation>
    <scope>NUCLEOTIDE SEQUENCE [LARGE SCALE GENOMIC DNA]</scope>
    <source>
        <strain evidence="14 15">DBV 063 E5</strain>
    </source>
</reference>
<keyword evidence="3" id="KW-0813">Transport</keyword>
<evidence type="ECO:0000256" key="8">
    <source>
        <dbReference type="ARBA" id="ARBA00022989"/>
    </source>
</evidence>
<keyword evidence="5" id="KW-0677">Repeat</keyword>
<dbReference type="Pfam" id="PF00005">
    <property type="entry name" value="ABC_tran"/>
    <property type="match status" value="1"/>
</dbReference>
<evidence type="ECO:0000256" key="10">
    <source>
        <dbReference type="SAM" id="MobiDB-lite"/>
    </source>
</evidence>
<keyword evidence="8 11" id="KW-1133">Transmembrane helix</keyword>
<dbReference type="InterPro" id="IPR050173">
    <property type="entry name" value="ABC_transporter_C-like"/>
</dbReference>
<dbReference type="GO" id="GO:0005774">
    <property type="term" value="C:vacuolar membrane"/>
    <property type="evidence" value="ECO:0007669"/>
    <property type="project" value="UniProtKB-SubCell"/>
</dbReference>
<organism evidence="14 15">
    <name type="scientific">Cyanidium caldarium</name>
    <name type="common">Red alga</name>
    <dbReference type="NCBI Taxonomy" id="2771"/>
    <lineage>
        <taxon>Eukaryota</taxon>
        <taxon>Rhodophyta</taxon>
        <taxon>Bangiophyceae</taxon>
        <taxon>Cyanidiales</taxon>
        <taxon>Cyanidiaceae</taxon>
        <taxon>Cyanidium</taxon>
    </lineage>
</organism>
<feature type="compositionally biased region" description="Low complexity" evidence="10">
    <location>
        <begin position="903"/>
        <end position="926"/>
    </location>
</feature>
<feature type="transmembrane region" description="Helical" evidence="11">
    <location>
        <begin position="1258"/>
        <end position="1281"/>
    </location>
</feature>
<feature type="transmembrane region" description="Helical" evidence="11">
    <location>
        <begin position="431"/>
        <end position="455"/>
    </location>
</feature>
<evidence type="ECO:0000256" key="1">
    <source>
        <dbReference type="ARBA" id="ARBA00004128"/>
    </source>
</evidence>
<evidence type="ECO:0000256" key="9">
    <source>
        <dbReference type="ARBA" id="ARBA00023136"/>
    </source>
</evidence>
<feature type="domain" description="ABC transmembrane type-1" evidence="13">
    <location>
        <begin position="212"/>
        <end position="493"/>
    </location>
</feature>
<feature type="transmembrane region" description="Helical" evidence="11">
    <location>
        <begin position="353"/>
        <end position="371"/>
    </location>
</feature>
<feature type="transmembrane region" description="Helical" evidence="11">
    <location>
        <begin position="247"/>
        <end position="267"/>
    </location>
</feature>
<evidence type="ECO:0000256" key="4">
    <source>
        <dbReference type="ARBA" id="ARBA00022692"/>
    </source>
</evidence>
<feature type="transmembrane region" description="Helical" evidence="11">
    <location>
        <begin position="207"/>
        <end position="232"/>
    </location>
</feature>
<dbReference type="Gene3D" id="1.20.1560.10">
    <property type="entry name" value="ABC transporter type 1, transmembrane domain"/>
    <property type="match status" value="2"/>
</dbReference>
<feature type="transmembrane region" description="Helical" evidence="11">
    <location>
        <begin position="1046"/>
        <end position="1069"/>
    </location>
</feature>
<evidence type="ECO:0000313" key="15">
    <source>
        <dbReference type="Proteomes" id="UP001301350"/>
    </source>
</evidence>
<dbReference type="SMART" id="SM00382">
    <property type="entry name" value="AAA"/>
    <property type="match status" value="1"/>
</dbReference>
<dbReference type="PROSITE" id="PS50929">
    <property type="entry name" value="ABC_TM1F"/>
    <property type="match status" value="2"/>
</dbReference>
<protein>
    <recommendedName>
        <fullName evidence="2">Probable ATP-dependent transporter ycf16</fullName>
    </recommendedName>
</protein>
<dbReference type="Gene3D" id="3.40.50.300">
    <property type="entry name" value="P-loop containing nucleotide triphosphate hydrolases"/>
    <property type="match status" value="2"/>
</dbReference>
<evidence type="ECO:0000256" key="2">
    <source>
        <dbReference type="ARBA" id="ARBA00014334"/>
    </source>
</evidence>
<feature type="transmembrane region" description="Helical" evidence="11">
    <location>
        <begin position="1126"/>
        <end position="1143"/>
    </location>
</feature>
<dbReference type="GO" id="GO:0140359">
    <property type="term" value="F:ABC-type transporter activity"/>
    <property type="evidence" value="ECO:0007669"/>
    <property type="project" value="InterPro"/>
</dbReference>
<dbReference type="Proteomes" id="UP001301350">
    <property type="component" value="Unassembled WGS sequence"/>
</dbReference>
<dbReference type="EMBL" id="JANCYW010000019">
    <property type="protein sequence ID" value="KAK4538641.1"/>
    <property type="molecule type" value="Genomic_DNA"/>
</dbReference>
<dbReference type="SUPFAM" id="SSF90123">
    <property type="entry name" value="ABC transporter transmembrane region"/>
    <property type="match status" value="2"/>
</dbReference>
<keyword evidence="7" id="KW-0067">ATP-binding</keyword>
<comment type="subcellular location">
    <subcellularLocation>
        <location evidence="1">Vacuole membrane</location>
        <topology evidence="1">Multi-pass membrane protein</topology>
    </subcellularLocation>
</comment>
<dbReference type="PANTHER" id="PTHR24223">
    <property type="entry name" value="ATP-BINDING CASSETTE SUB-FAMILY C"/>
    <property type="match status" value="1"/>
</dbReference>
<dbReference type="PROSITE" id="PS50893">
    <property type="entry name" value="ABC_TRANSPORTER_2"/>
    <property type="match status" value="1"/>
</dbReference>
<evidence type="ECO:0000256" key="7">
    <source>
        <dbReference type="ARBA" id="ARBA00022840"/>
    </source>
</evidence>
<keyword evidence="4 11" id="KW-0812">Transmembrane</keyword>
<feature type="compositionally biased region" description="Basic and acidic residues" evidence="10">
    <location>
        <begin position="90"/>
        <end position="99"/>
    </location>
</feature>
<evidence type="ECO:0000259" key="13">
    <source>
        <dbReference type="PROSITE" id="PS50929"/>
    </source>
</evidence>
<dbReference type="InterPro" id="IPR003593">
    <property type="entry name" value="AAA+_ATPase"/>
</dbReference>
<dbReference type="SUPFAM" id="SSF52540">
    <property type="entry name" value="P-loop containing nucleoside triphosphate hydrolases"/>
    <property type="match status" value="2"/>
</dbReference>
<feature type="transmembrane region" description="Helical" evidence="11">
    <location>
        <begin position="1006"/>
        <end position="1026"/>
    </location>
</feature>
<feature type="compositionally biased region" description="Low complexity" evidence="10">
    <location>
        <begin position="968"/>
        <end position="978"/>
    </location>
</feature>
<dbReference type="GO" id="GO:0016887">
    <property type="term" value="F:ATP hydrolysis activity"/>
    <property type="evidence" value="ECO:0007669"/>
    <property type="project" value="InterPro"/>
</dbReference>
<feature type="transmembrane region" description="Helical" evidence="11">
    <location>
        <begin position="467"/>
        <end position="491"/>
    </location>
</feature>
<keyword evidence="6" id="KW-0547">Nucleotide-binding</keyword>
<comment type="caution">
    <text evidence="14">The sequence shown here is derived from an EMBL/GenBank/DDBJ whole genome shotgun (WGS) entry which is preliminary data.</text>
</comment>